<gene>
    <name evidence="1" type="ORF">JJW18_09695</name>
    <name evidence="2" type="ORF">JJW19_08725</name>
</gene>
<evidence type="ECO:0000313" key="2">
    <source>
        <dbReference type="EMBL" id="MBM9938223.1"/>
    </source>
</evidence>
<dbReference type="EMBL" id="JAFFTB010000014">
    <property type="protein sequence ID" value="MBM9938223.1"/>
    <property type="molecule type" value="Genomic_DNA"/>
</dbReference>
<protein>
    <submittedName>
        <fullName evidence="1">Uncharacterized protein</fullName>
    </submittedName>
</protein>
<dbReference type="AlphaFoldDB" id="A0AAW4GHI3"/>
<dbReference type="Proteomes" id="UP000784064">
    <property type="component" value="Unassembled WGS sequence"/>
</dbReference>
<reference evidence="1" key="2">
    <citation type="submission" date="2021-01" db="EMBL/GenBank/DDBJ databases">
        <authorList>
            <person name="Yu Y."/>
        </authorList>
    </citation>
    <scope>NUCLEOTIDE SEQUENCE</scope>
    <source>
        <strain evidence="1">As-5</strain>
        <strain evidence="2">As-6</strain>
    </source>
</reference>
<comment type="caution">
    <text evidence="1">The sequence shown here is derived from an EMBL/GenBank/DDBJ whole genome shotgun (WGS) entry which is preliminary data.</text>
</comment>
<organism evidence="1 4">
    <name type="scientific">Stenotrophomonas lactitubi</name>
    <dbReference type="NCBI Taxonomy" id="2045214"/>
    <lineage>
        <taxon>Bacteria</taxon>
        <taxon>Pseudomonadati</taxon>
        <taxon>Pseudomonadota</taxon>
        <taxon>Gammaproteobacteria</taxon>
        <taxon>Lysobacterales</taxon>
        <taxon>Lysobacteraceae</taxon>
        <taxon>Stenotrophomonas</taxon>
    </lineage>
</organism>
<reference evidence="3" key="1">
    <citation type="submission" date="2021-01" db="EMBL/GenBank/DDBJ databases">
        <title>Stenotrophomonas maltophilia.</title>
        <authorList>
            <person name="Yu Y."/>
        </authorList>
    </citation>
    <scope>NUCLEOTIDE SEQUENCE [LARGE SCALE GENOMIC DNA]</scope>
    <source>
        <strain evidence="3">As-6</strain>
    </source>
</reference>
<evidence type="ECO:0000313" key="3">
    <source>
        <dbReference type="Proteomes" id="UP000749453"/>
    </source>
</evidence>
<name>A0AAW4GHI3_9GAMM</name>
<sequence length="98" mass="10258">MIVATRSGWRFVSGRILLVAMVALGAGNSPVLSTVHREPLILGDYSLAHRHATEALPSAGHAGIEMTGHYFDVADLDCPACNELRAFDKPPAGGSSSA</sequence>
<evidence type="ECO:0000313" key="4">
    <source>
        <dbReference type="Proteomes" id="UP000784064"/>
    </source>
</evidence>
<accession>A0AAW4GHI3</accession>
<keyword evidence="3" id="KW-1185">Reference proteome</keyword>
<evidence type="ECO:0000313" key="1">
    <source>
        <dbReference type="EMBL" id="MBM9913743.1"/>
    </source>
</evidence>
<proteinExistence type="predicted"/>
<dbReference type="RefSeq" id="WP_205405549.1">
    <property type="nucleotide sequence ID" value="NZ_JAFFTA010000016.1"/>
</dbReference>
<dbReference type="EMBL" id="JAFFTA010000016">
    <property type="protein sequence ID" value="MBM9913743.1"/>
    <property type="molecule type" value="Genomic_DNA"/>
</dbReference>
<dbReference type="Proteomes" id="UP000749453">
    <property type="component" value="Unassembled WGS sequence"/>
</dbReference>